<feature type="region of interest" description="Disordered" evidence="1">
    <location>
        <begin position="446"/>
        <end position="532"/>
    </location>
</feature>
<dbReference type="GO" id="GO:0070531">
    <property type="term" value="C:BRCA1-A complex"/>
    <property type="evidence" value="ECO:0007669"/>
    <property type="project" value="InterPro"/>
</dbReference>
<feature type="compositionally biased region" description="Basic and acidic residues" evidence="1">
    <location>
        <begin position="322"/>
        <end position="333"/>
    </location>
</feature>
<feature type="region of interest" description="Disordered" evidence="1">
    <location>
        <begin position="118"/>
        <end position="204"/>
    </location>
</feature>
<feature type="compositionally biased region" description="Basic and acidic residues" evidence="1">
    <location>
        <begin position="1238"/>
        <end position="1261"/>
    </location>
</feature>
<feature type="region of interest" description="Disordered" evidence="1">
    <location>
        <begin position="688"/>
        <end position="758"/>
    </location>
</feature>
<dbReference type="EMBL" id="CALNXJ010000066">
    <property type="protein sequence ID" value="CAH3158110.1"/>
    <property type="molecule type" value="Genomic_DNA"/>
</dbReference>
<dbReference type="GO" id="GO:0045739">
    <property type="term" value="P:positive regulation of DNA repair"/>
    <property type="evidence" value="ECO:0007669"/>
    <property type="project" value="TreeGrafter"/>
</dbReference>
<feature type="region of interest" description="Disordered" evidence="1">
    <location>
        <begin position="216"/>
        <end position="287"/>
    </location>
</feature>
<feature type="compositionally biased region" description="Basic and acidic residues" evidence="1">
    <location>
        <begin position="1020"/>
        <end position="1054"/>
    </location>
</feature>
<sequence length="1370" mass="153191">MNKNRREASSSSYARGMGNFVSRARSKSRVVIEDIDDDEIEEINTQEVAETVRNNRSSRLRTRRQKREAELTTGSGGEENGDWDEEELQQVLIMSRIEADKQEERRKMCGSIKDVISDVQGEIKPLRSDGLKTNVKESSKRSPGCEEDQRERAESPDLFSTPLEEKENPHRKKVLRNADSDTDHPNSPPLPVTVRSNSADLSDEMSSYKHVSFYRQHKTKVRRKLKLRRTKRDESGFPNLTGTKSDDDLTLEEVRGNDQKSQRENSKSGNNNNTGEKRKLEQDDDDITDDEEAIVVLEKKDLPKRQKLSSVVHDSDSDELQDVNKKGCKRSPDGIDEPSPKRMAVSTVNKLAFLRPNVSTTLTVRLSRRYKNVQCRPTSLKEAMKANLYFAPPGVSIPAYTRIIIRMFEKYRRQLHKAQSRVKKLIPWGSPVVAGSRQGDTLDALSAKTTTSVGTKGSPFTRGSLRREASPGIKNYSDNETSERRRTLKSSSTMVEQPTASSTSSKSTSTVTAPPFKIDSDSDGDGDLMQSYLDQHCTPTKSSLIKKTLKSSARSGKISDFVETREIRGASLKGKSLLTKPTSSEGGVHSNSSRNNDPKEARKKATNVDVRDSEMLFDGSVNLDLDSVEIQSVAMGSSPPKGEKEKEIVANSAKTKGEAKGESPASKIDVLPDGREVENDVCLMETELENEGDVLRPPRRRSISRPFIEDDSTDDENECVRPATSEEEGTKTAATRNRKQKENVEEHLVSLQSESEAMHNRSILEKMGKEVEDDELKPSQDLCNPDVTSTKMDEEPEAGGEFENTGSSLTAASSFVKQKEDRFVEEDHLLEVTESQRTREKRSEAAERAAVAAENRLKTKTRRGLLEACSSSSQDHFEVKQPSEITEDALLESTVECPLCFERFTSKEIEAHASDCQGPPPQAQFGLQTNREEPGFRSKPGPSFRSVSSEGANTVYRTLSGERGELKNLRVVLQRSPLARQKLLQKDTSTSDSASAKRNLDFETSCATSGIFDQHGSSKSFDRGSRKPSRDTKGASRAESESEETVYEKNERETSPSVLNWLETSSAEKKKAAQTFLGEYIPLNMSKERQENESGSTEEPEYRQTCGTEEVESDSDSSVSSGICDDSLMMQYGAQRISARCKESRKIREEGTDENDIALAILGGRSKKRPLSLSKSSKAKKSRRPRDSESEESDEYHVVCELCNEKIPKEMYSQHVDEELEAKKRTSIAKRKVGVVTLKDRSQGSSKDKDRRVVAKNRQIEKPSQTVATEDTDGLEVDWDDVSNSPIKCFQFTENSNSVVDFENQFEHLKESKNNKRQSKYGQKEPSCGRSGFRGGNKSSGNRGNNRGSYNKGYGRGKKYKKYRGSRGRK</sequence>
<dbReference type="InterPro" id="IPR038868">
    <property type="entry name" value="RAP80"/>
</dbReference>
<reference evidence="2 3" key="1">
    <citation type="submission" date="2022-05" db="EMBL/GenBank/DDBJ databases">
        <authorList>
            <consortium name="Genoscope - CEA"/>
            <person name="William W."/>
        </authorList>
    </citation>
    <scope>NUCLEOTIDE SEQUENCE [LARGE SCALE GENOMIC DNA]</scope>
</reference>
<evidence type="ECO:0000313" key="3">
    <source>
        <dbReference type="Proteomes" id="UP001159428"/>
    </source>
</evidence>
<name>A0AAU9XWR1_9CNID</name>
<feature type="region of interest" description="Disordered" evidence="1">
    <location>
        <begin position="634"/>
        <end position="673"/>
    </location>
</feature>
<feature type="compositionally biased region" description="Polar residues" evidence="1">
    <location>
        <begin position="579"/>
        <end position="595"/>
    </location>
</feature>
<feature type="compositionally biased region" description="Basic residues" evidence="1">
    <location>
        <begin position="216"/>
        <end position="230"/>
    </location>
</feature>
<feature type="compositionally biased region" description="Basic residues" evidence="1">
    <location>
        <begin position="56"/>
        <end position="66"/>
    </location>
</feature>
<evidence type="ECO:0000256" key="1">
    <source>
        <dbReference type="SAM" id="MobiDB-lite"/>
    </source>
</evidence>
<feature type="region of interest" description="Disordered" evidence="1">
    <location>
        <begin position="1139"/>
        <end position="1196"/>
    </location>
</feature>
<feature type="region of interest" description="Disordered" evidence="1">
    <location>
        <begin position="572"/>
        <end position="608"/>
    </location>
</feature>
<dbReference type="GO" id="GO:0070530">
    <property type="term" value="F:K63-linked polyubiquitin modification-dependent protein binding"/>
    <property type="evidence" value="ECO:0007669"/>
    <property type="project" value="InterPro"/>
</dbReference>
<evidence type="ECO:0000313" key="2">
    <source>
        <dbReference type="EMBL" id="CAH3158110.1"/>
    </source>
</evidence>
<comment type="caution">
    <text evidence="2">The sequence shown here is derived from an EMBL/GenBank/DDBJ whole genome shotgun (WGS) entry which is preliminary data.</text>
</comment>
<feature type="compositionally biased region" description="Polar residues" evidence="1">
    <location>
        <begin position="945"/>
        <end position="957"/>
    </location>
</feature>
<feature type="region of interest" description="Disordered" evidence="1">
    <location>
        <begin position="1"/>
        <end position="20"/>
    </location>
</feature>
<feature type="compositionally biased region" description="Polar residues" evidence="1">
    <location>
        <begin position="489"/>
        <end position="498"/>
    </location>
</feature>
<feature type="region of interest" description="Disordered" evidence="1">
    <location>
        <begin position="1009"/>
        <end position="1060"/>
    </location>
</feature>
<dbReference type="PANTHER" id="PTHR15932">
    <property type="entry name" value="UBIQUITIN INTERACTION MOTIF-CONTAINING PROTEIN 1"/>
    <property type="match status" value="1"/>
</dbReference>
<feature type="compositionally biased region" description="Basic residues" evidence="1">
    <location>
        <begin position="1355"/>
        <end position="1370"/>
    </location>
</feature>
<feature type="region of interest" description="Disordered" evidence="1">
    <location>
        <begin position="52"/>
        <end position="86"/>
    </location>
</feature>
<proteinExistence type="predicted"/>
<dbReference type="Proteomes" id="UP001159428">
    <property type="component" value="Unassembled WGS sequence"/>
</dbReference>
<feature type="region of interest" description="Disordered" evidence="1">
    <location>
        <begin position="1078"/>
        <end position="1124"/>
    </location>
</feature>
<dbReference type="PANTHER" id="PTHR15932:SF2">
    <property type="entry name" value="BRCA1-A COMPLEX SUBUNIT RAP80"/>
    <property type="match status" value="1"/>
</dbReference>
<feature type="compositionally biased region" description="Basic and acidic residues" evidence="1">
    <location>
        <begin position="1140"/>
        <end position="1150"/>
    </location>
</feature>
<feature type="region of interest" description="Disordered" evidence="1">
    <location>
        <begin position="305"/>
        <end position="341"/>
    </location>
</feature>
<gene>
    <name evidence="2" type="ORF">PMEA_00030296</name>
</gene>
<dbReference type="GO" id="GO:0006302">
    <property type="term" value="P:double-strand break repair"/>
    <property type="evidence" value="ECO:0007669"/>
    <property type="project" value="InterPro"/>
</dbReference>
<protein>
    <submittedName>
        <fullName evidence="2">Uncharacterized protein</fullName>
    </submittedName>
</protein>
<feature type="region of interest" description="Disordered" evidence="1">
    <location>
        <begin position="770"/>
        <end position="809"/>
    </location>
</feature>
<accession>A0AAU9XWR1</accession>
<feature type="region of interest" description="Disordered" evidence="1">
    <location>
        <begin position="1310"/>
        <end position="1370"/>
    </location>
</feature>
<feature type="region of interest" description="Disordered" evidence="1">
    <location>
        <begin position="913"/>
        <end position="959"/>
    </location>
</feature>
<feature type="compositionally biased region" description="Basic and acidic residues" evidence="1">
    <location>
        <begin position="124"/>
        <end position="155"/>
    </location>
</feature>
<keyword evidence="3" id="KW-1185">Reference proteome</keyword>
<dbReference type="GO" id="GO:0042393">
    <property type="term" value="F:histone binding"/>
    <property type="evidence" value="ECO:0007669"/>
    <property type="project" value="TreeGrafter"/>
</dbReference>
<feature type="region of interest" description="Disordered" evidence="1">
    <location>
        <begin position="1231"/>
        <end position="1277"/>
    </location>
</feature>
<organism evidence="2 3">
    <name type="scientific">Pocillopora meandrina</name>
    <dbReference type="NCBI Taxonomy" id="46732"/>
    <lineage>
        <taxon>Eukaryota</taxon>
        <taxon>Metazoa</taxon>
        <taxon>Cnidaria</taxon>
        <taxon>Anthozoa</taxon>
        <taxon>Hexacorallia</taxon>
        <taxon>Scleractinia</taxon>
        <taxon>Astrocoeniina</taxon>
        <taxon>Pocilloporidae</taxon>
        <taxon>Pocillopora</taxon>
    </lineage>
</organism>
<feature type="compositionally biased region" description="Basic and acidic residues" evidence="1">
    <location>
        <begin position="244"/>
        <end position="266"/>
    </location>
</feature>
<feature type="compositionally biased region" description="Low complexity" evidence="1">
    <location>
        <begin position="1336"/>
        <end position="1353"/>
    </location>
</feature>
<feature type="compositionally biased region" description="Low complexity" evidence="1">
    <location>
        <begin position="499"/>
        <end position="512"/>
    </location>
</feature>